<name>A0AAW8UPL0_ENTCA</name>
<accession>A0AAW8UPL0</accession>
<dbReference type="AlphaFoldDB" id="A0AAW8UPL0"/>
<reference evidence="1" key="1">
    <citation type="submission" date="2023-03" db="EMBL/GenBank/DDBJ databases">
        <authorList>
            <person name="Shen W."/>
            <person name="Cai J."/>
        </authorList>
    </citation>
    <scope>NUCLEOTIDE SEQUENCE</scope>
    <source>
        <strain evidence="1">K72-2</strain>
    </source>
</reference>
<gene>
    <name evidence="1" type="ORF">P7I32_08685</name>
</gene>
<sequence>MSEANDQLNIEQIEAAKKAAEVKAAEKNNKIKERLLGYSMRELQADDLFKVIEIVQILNVTELVTDFLKQKDAAKIQTQKAKGLALVASKKSESEQESFTKQVKDIQADISAQSFDLVAKAAKFILGHSSEIKVELNGLLADLTGKTPEEIGKTNIVTYGLLVKDFFLKPELREALELLF</sequence>
<comment type="caution">
    <text evidence="1">The sequence shown here is derived from an EMBL/GenBank/DDBJ whole genome shotgun (WGS) entry which is preliminary data.</text>
</comment>
<dbReference type="EMBL" id="JARQDV010000004">
    <property type="protein sequence ID" value="MDT2964686.1"/>
    <property type="molecule type" value="Genomic_DNA"/>
</dbReference>
<evidence type="ECO:0008006" key="3">
    <source>
        <dbReference type="Google" id="ProtNLM"/>
    </source>
</evidence>
<proteinExistence type="predicted"/>
<dbReference type="Proteomes" id="UP001268896">
    <property type="component" value="Unassembled WGS sequence"/>
</dbReference>
<organism evidence="1 2">
    <name type="scientific">Enterococcus casseliflavus</name>
    <name type="common">Enterococcus flavescens</name>
    <dbReference type="NCBI Taxonomy" id="37734"/>
    <lineage>
        <taxon>Bacteria</taxon>
        <taxon>Bacillati</taxon>
        <taxon>Bacillota</taxon>
        <taxon>Bacilli</taxon>
        <taxon>Lactobacillales</taxon>
        <taxon>Enterococcaceae</taxon>
        <taxon>Enterococcus</taxon>
    </lineage>
</organism>
<evidence type="ECO:0000313" key="1">
    <source>
        <dbReference type="EMBL" id="MDT2964686.1"/>
    </source>
</evidence>
<evidence type="ECO:0000313" key="2">
    <source>
        <dbReference type="Proteomes" id="UP001268896"/>
    </source>
</evidence>
<dbReference type="RefSeq" id="WP_311903997.1">
    <property type="nucleotide sequence ID" value="NZ_JARQDV010000004.1"/>
</dbReference>
<protein>
    <recommendedName>
        <fullName evidence="3">DUF1641 domain-containing protein</fullName>
    </recommendedName>
</protein>